<accession>A0A1M5S881</accession>
<dbReference type="EMBL" id="FQXM01000004">
    <property type="protein sequence ID" value="SHH34488.1"/>
    <property type="molecule type" value="Genomic_DNA"/>
</dbReference>
<feature type="transmembrane region" description="Helical" evidence="1">
    <location>
        <begin position="56"/>
        <end position="74"/>
    </location>
</feature>
<keyword evidence="1" id="KW-0812">Transmembrane</keyword>
<dbReference type="STRING" id="1121316.SAMN02745207_00797"/>
<feature type="transmembrane region" description="Helical" evidence="1">
    <location>
        <begin position="27"/>
        <end position="44"/>
    </location>
</feature>
<gene>
    <name evidence="2" type="ORF">SAMN02745207_00797</name>
</gene>
<organism evidence="2 3">
    <name type="scientific">Clostridium grantii DSM 8605</name>
    <dbReference type="NCBI Taxonomy" id="1121316"/>
    <lineage>
        <taxon>Bacteria</taxon>
        <taxon>Bacillati</taxon>
        <taxon>Bacillota</taxon>
        <taxon>Clostridia</taxon>
        <taxon>Eubacteriales</taxon>
        <taxon>Clostridiaceae</taxon>
        <taxon>Clostridium</taxon>
    </lineage>
</organism>
<dbReference type="InterPro" id="IPR008523">
    <property type="entry name" value="DUF805"/>
</dbReference>
<sequence>MFVLFNLIISILISILSYVIGVDVSFIGGLYSFAILLPSLALCIKRLHDVGKSGAFILINFIPGVEFIWFLILVCTMGDPGENTY</sequence>
<dbReference type="Pfam" id="PF05656">
    <property type="entry name" value="DUF805"/>
    <property type="match status" value="1"/>
</dbReference>
<evidence type="ECO:0000313" key="2">
    <source>
        <dbReference type="EMBL" id="SHH34488.1"/>
    </source>
</evidence>
<reference evidence="2 3" key="1">
    <citation type="submission" date="2016-11" db="EMBL/GenBank/DDBJ databases">
        <authorList>
            <person name="Jaros S."/>
            <person name="Januszkiewicz K."/>
            <person name="Wedrychowicz H."/>
        </authorList>
    </citation>
    <scope>NUCLEOTIDE SEQUENCE [LARGE SCALE GENOMIC DNA]</scope>
    <source>
        <strain evidence="2 3">DSM 8605</strain>
    </source>
</reference>
<name>A0A1M5S881_9CLOT</name>
<protein>
    <submittedName>
        <fullName evidence="2">Uncharacterized membrane protein YhaH, DUF805 family</fullName>
    </submittedName>
</protein>
<keyword evidence="3" id="KW-1185">Reference proteome</keyword>
<dbReference type="PANTHER" id="PTHR34980">
    <property type="entry name" value="INNER MEMBRANE PROTEIN-RELATED-RELATED"/>
    <property type="match status" value="1"/>
</dbReference>
<dbReference type="OrthoDB" id="9812349at2"/>
<dbReference type="AlphaFoldDB" id="A0A1M5S881"/>
<dbReference type="Proteomes" id="UP000184447">
    <property type="component" value="Unassembled WGS sequence"/>
</dbReference>
<dbReference type="PANTHER" id="PTHR34980:SF2">
    <property type="entry name" value="INNER MEMBRANE PROTEIN YHAH-RELATED"/>
    <property type="match status" value="1"/>
</dbReference>
<proteinExistence type="predicted"/>
<keyword evidence="1" id="KW-1133">Transmembrane helix</keyword>
<keyword evidence="1" id="KW-0472">Membrane</keyword>
<dbReference type="GO" id="GO:0005886">
    <property type="term" value="C:plasma membrane"/>
    <property type="evidence" value="ECO:0007669"/>
    <property type="project" value="TreeGrafter"/>
</dbReference>
<evidence type="ECO:0000256" key="1">
    <source>
        <dbReference type="SAM" id="Phobius"/>
    </source>
</evidence>
<evidence type="ECO:0000313" key="3">
    <source>
        <dbReference type="Proteomes" id="UP000184447"/>
    </source>
</evidence>